<dbReference type="Proteomes" id="UP000095281">
    <property type="component" value="Unplaced"/>
</dbReference>
<protein>
    <submittedName>
        <fullName evidence="5">EF-hand domain-containing protein</fullName>
    </submittedName>
</protein>
<feature type="region of interest" description="Disordered" evidence="2">
    <location>
        <begin position="1"/>
        <end position="28"/>
    </location>
</feature>
<evidence type="ECO:0000313" key="4">
    <source>
        <dbReference type="Proteomes" id="UP000095281"/>
    </source>
</evidence>
<sequence length="109" mass="12726">MTERNLLINNIKSTNDSENKEENEKSSTDQFNQLFQQVDANNDDSISLEEATNFWKEKSKQMDPTELKEKITKQNAKTLEEAVEKGFKKVDKNDNGKISKEELFEYMNN</sequence>
<dbReference type="InterPro" id="IPR018247">
    <property type="entry name" value="EF_Hand_1_Ca_BS"/>
</dbReference>
<dbReference type="SUPFAM" id="SSF47473">
    <property type="entry name" value="EF-hand"/>
    <property type="match status" value="1"/>
</dbReference>
<proteinExistence type="predicted"/>
<dbReference type="PROSITE" id="PS00018">
    <property type="entry name" value="EF_HAND_1"/>
    <property type="match status" value="1"/>
</dbReference>
<evidence type="ECO:0000259" key="3">
    <source>
        <dbReference type="PROSITE" id="PS50222"/>
    </source>
</evidence>
<evidence type="ECO:0000256" key="1">
    <source>
        <dbReference type="ARBA" id="ARBA00022837"/>
    </source>
</evidence>
<dbReference type="InterPro" id="IPR011992">
    <property type="entry name" value="EF-hand-dom_pair"/>
</dbReference>
<reference evidence="5" key="1">
    <citation type="submission" date="2016-11" db="UniProtKB">
        <authorList>
            <consortium name="WormBaseParasite"/>
        </authorList>
    </citation>
    <scope>IDENTIFICATION</scope>
</reference>
<dbReference type="WBParaSite" id="MhA1_Contig53.frz3.gene3">
    <property type="protein sequence ID" value="MhA1_Contig53.frz3.gene3"/>
    <property type="gene ID" value="MhA1_Contig53.frz3.gene3"/>
</dbReference>
<keyword evidence="1" id="KW-0106">Calcium</keyword>
<accession>A0A1I8BSP9</accession>
<feature type="domain" description="EF-hand" evidence="3">
    <location>
        <begin position="78"/>
        <end position="109"/>
    </location>
</feature>
<evidence type="ECO:0000313" key="5">
    <source>
        <dbReference type="WBParaSite" id="MhA1_Contig53.frz3.gene3"/>
    </source>
</evidence>
<dbReference type="Gene3D" id="1.10.238.10">
    <property type="entry name" value="EF-hand"/>
    <property type="match status" value="2"/>
</dbReference>
<dbReference type="InterPro" id="IPR002048">
    <property type="entry name" value="EF_hand_dom"/>
</dbReference>
<name>A0A1I8BSP9_MELHA</name>
<dbReference type="Pfam" id="PF13202">
    <property type="entry name" value="EF-hand_5"/>
    <property type="match status" value="2"/>
</dbReference>
<evidence type="ECO:0000256" key="2">
    <source>
        <dbReference type="SAM" id="MobiDB-lite"/>
    </source>
</evidence>
<organism evidence="4 5">
    <name type="scientific">Meloidogyne hapla</name>
    <name type="common">Root-knot nematode worm</name>
    <dbReference type="NCBI Taxonomy" id="6305"/>
    <lineage>
        <taxon>Eukaryota</taxon>
        <taxon>Metazoa</taxon>
        <taxon>Ecdysozoa</taxon>
        <taxon>Nematoda</taxon>
        <taxon>Chromadorea</taxon>
        <taxon>Rhabditida</taxon>
        <taxon>Tylenchina</taxon>
        <taxon>Tylenchomorpha</taxon>
        <taxon>Tylenchoidea</taxon>
        <taxon>Meloidogynidae</taxon>
        <taxon>Meloidogyninae</taxon>
        <taxon>Meloidogyne</taxon>
    </lineage>
</organism>
<feature type="compositionally biased region" description="Basic and acidic residues" evidence="2">
    <location>
        <begin position="15"/>
        <end position="27"/>
    </location>
</feature>
<keyword evidence="4" id="KW-1185">Reference proteome</keyword>
<feature type="domain" description="EF-hand" evidence="3">
    <location>
        <begin position="26"/>
        <end position="61"/>
    </location>
</feature>
<dbReference type="GO" id="GO:0005509">
    <property type="term" value="F:calcium ion binding"/>
    <property type="evidence" value="ECO:0007669"/>
    <property type="project" value="InterPro"/>
</dbReference>
<dbReference type="PROSITE" id="PS50222">
    <property type="entry name" value="EF_HAND_2"/>
    <property type="match status" value="2"/>
</dbReference>
<dbReference type="AlphaFoldDB" id="A0A1I8BSP9"/>